<evidence type="ECO:0000313" key="9">
    <source>
        <dbReference type="Proteomes" id="UP000573499"/>
    </source>
</evidence>
<name>A0A7W2IJC9_9BURK</name>
<feature type="domain" description="Copper resistance protein D" evidence="7">
    <location>
        <begin position="192"/>
        <end position="290"/>
    </location>
</feature>
<organism evidence="8 9">
    <name type="scientific">Rugamonas apoptosis</name>
    <dbReference type="NCBI Taxonomy" id="2758570"/>
    <lineage>
        <taxon>Bacteria</taxon>
        <taxon>Pseudomonadati</taxon>
        <taxon>Pseudomonadota</taxon>
        <taxon>Betaproteobacteria</taxon>
        <taxon>Burkholderiales</taxon>
        <taxon>Oxalobacteraceae</taxon>
        <taxon>Telluria group</taxon>
        <taxon>Rugamonas</taxon>
    </lineage>
</organism>
<feature type="transmembrane region" description="Helical" evidence="6">
    <location>
        <begin position="93"/>
        <end position="110"/>
    </location>
</feature>
<evidence type="ECO:0000256" key="5">
    <source>
        <dbReference type="ARBA" id="ARBA00023136"/>
    </source>
</evidence>
<dbReference type="EMBL" id="JACEZU010000002">
    <property type="protein sequence ID" value="MBA5686389.1"/>
    <property type="molecule type" value="Genomic_DNA"/>
</dbReference>
<accession>A0A7W2IJC9</accession>
<keyword evidence="4 6" id="KW-1133">Transmembrane helix</keyword>
<feature type="transmembrane region" description="Helical" evidence="6">
    <location>
        <begin position="49"/>
        <end position="73"/>
    </location>
</feature>
<evidence type="ECO:0000256" key="3">
    <source>
        <dbReference type="ARBA" id="ARBA00022692"/>
    </source>
</evidence>
<dbReference type="PANTHER" id="PTHR34820:SF4">
    <property type="entry name" value="INNER MEMBRANE PROTEIN YEBZ"/>
    <property type="match status" value="1"/>
</dbReference>
<feature type="transmembrane region" description="Helical" evidence="6">
    <location>
        <begin position="122"/>
        <end position="141"/>
    </location>
</feature>
<evidence type="ECO:0000256" key="1">
    <source>
        <dbReference type="ARBA" id="ARBA00004651"/>
    </source>
</evidence>
<evidence type="ECO:0000256" key="2">
    <source>
        <dbReference type="ARBA" id="ARBA00022475"/>
    </source>
</evidence>
<keyword evidence="5 6" id="KW-0472">Membrane</keyword>
<feature type="transmembrane region" description="Helical" evidence="6">
    <location>
        <begin position="271"/>
        <end position="291"/>
    </location>
</feature>
<proteinExistence type="predicted"/>
<evidence type="ECO:0000259" key="7">
    <source>
        <dbReference type="Pfam" id="PF05425"/>
    </source>
</evidence>
<dbReference type="PANTHER" id="PTHR34820">
    <property type="entry name" value="INNER MEMBRANE PROTEIN YEBZ"/>
    <property type="match status" value="1"/>
</dbReference>
<protein>
    <submittedName>
        <fullName evidence="8">CopD family protein</fullName>
    </submittedName>
</protein>
<keyword evidence="3 6" id="KW-0812">Transmembrane</keyword>
<sequence>MDAVSLLQIASAFLLNLGFIWLSGSWCARFWMRANGAKRNDFEPALRRLDLMAAGLGVISGTASLLAATAIMGDVGLREACPMFWVMLTGTDYGRAGCVANAAMAALFVLRWTGASSRAGDLALVLALCVFALTRASMGHAGEDGYWSLALAAEAIHFVAIGVWTGAVLVSAWFALDAARVDARVIGAQDRYLNRMSQAAMAAVMAILITGVYSAWHRVGTPEHLLHTAYGATLLAKVALVLAAIALGGYNKFIGLPAASRSQRGLEQVRAALRIESVFLLAAVLAASMLISQQPPTAL</sequence>
<dbReference type="GO" id="GO:0005886">
    <property type="term" value="C:plasma membrane"/>
    <property type="evidence" value="ECO:0007669"/>
    <property type="project" value="UniProtKB-SubCell"/>
</dbReference>
<feature type="transmembrane region" description="Helical" evidence="6">
    <location>
        <begin position="197"/>
        <end position="216"/>
    </location>
</feature>
<keyword evidence="9" id="KW-1185">Reference proteome</keyword>
<dbReference type="RefSeq" id="WP_182152189.1">
    <property type="nucleotide sequence ID" value="NZ_JACEZU010000002.1"/>
</dbReference>
<feature type="transmembrane region" description="Helical" evidence="6">
    <location>
        <begin position="228"/>
        <end position="250"/>
    </location>
</feature>
<evidence type="ECO:0000256" key="4">
    <source>
        <dbReference type="ARBA" id="ARBA00022989"/>
    </source>
</evidence>
<comment type="caution">
    <text evidence="8">The sequence shown here is derived from an EMBL/GenBank/DDBJ whole genome shotgun (WGS) entry which is preliminary data.</text>
</comment>
<comment type="subcellular location">
    <subcellularLocation>
        <location evidence="1">Cell membrane</location>
        <topology evidence="1">Multi-pass membrane protein</topology>
    </subcellularLocation>
</comment>
<dbReference type="Proteomes" id="UP000573499">
    <property type="component" value="Unassembled WGS sequence"/>
</dbReference>
<dbReference type="InterPro" id="IPR032694">
    <property type="entry name" value="CopC/D"/>
</dbReference>
<dbReference type="AlphaFoldDB" id="A0A7W2IJC9"/>
<reference evidence="8 9" key="1">
    <citation type="submission" date="2020-07" db="EMBL/GenBank/DDBJ databases">
        <title>Novel species isolated from subtropical streams in China.</title>
        <authorList>
            <person name="Lu H."/>
        </authorList>
    </citation>
    <scope>NUCLEOTIDE SEQUENCE [LARGE SCALE GENOMIC DNA]</scope>
    <source>
        <strain evidence="8 9">LX47W</strain>
    </source>
</reference>
<feature type="transmembrane region" description="Helical" evidence="6">
    <location>
        <begin position="6"/>
        <end position="28"/>
    </location>
</feature>
<dbReference type="InterPro" id="IPR008457">
    <property type="entry name" value="Cu-R_CopD_dom"/>
</dbReference>
<feature type="transmembrane region" description="Helical" evidence="6">
    <location>
        <begin position="147"/>
        <end position="176"/>
    </location>
</feature>
<keyword evidence="2" id="KW-1003">Cell membrane</keyword>
<dbReference type="GO" id="GO:0006825">
    <property type="term" value="P:copper ion transport"/>
    <property type="evidence" value="ECO:0007669"/>
    <property type="project" value="InterPro"/>
</dbReference>
<evidence type="ECO:0000256" key="6">
    <source>
        <dbReference type="SAM" id="Phobius"/>
    </source>
</evidence>
<evidence type="ECO:0000313" key="8">
    <source>
        <dbReference type="EMBL" id="MBA5686389.1"/>
    </source>
</evidence>
<dbReference type="Pfam" id="PF05425">
    <property type="entry name" value="CopD"/>
    <property type="match status" value="1"/>
</dbReference>
<gene>
    <name evidence="8" type="ORF">H3H39_04900</name>
</gene>